<accession>A0A8X6NK89</accession>
<evidence type="ECO:0000313" key="1">
    <source>
        <dbReference type="EMBL" id="GFT19748.1"/>
    </source>
</evidence>
<keyword evidence="2" id="KW-1185">Reference proteome</keyword>
<evidence type="ECO:0000313" key="2">
    <source>
        <dbReference type="Proteomes" id="UP000887013"/>
    </source>
</evidence>
<comment type="caution">
    <text evidence="1">The sequence shown here is derived from an EMBL/GenBank/DDBJ whole genome shotgun (WGS) entry which is preliminary data.</text>
</comment>
<protein>
    <submittedName>
        <fullName evidence="1">Uncharacterized protein</fullName>
    </submittedName>
</protein>
<name>A0A8X6NK89_NEPPI</name>
<sequence length="137" mass="15249">MPETNPAEKQPLGVGGYLRESNLPSTVNFKAVSNLPGRVSSPSGVAAALALRLHIPKSRKRGESINESGEFKGAWDAEECSGRENHRRFYVVHPLISIGVSVVRNTRVNIVWMVKPTKVASSEAERKPTREYFGRWY</sequence>
<gene>
    <name evidence="1" type="ORF">NPIL_1141</name>
</gene>
<reference evidence="1" key="1">
    <citation type="submission" date="2020-08" db="EMBL/GenBank/DDBJ databases">
        <title>Multicomponent nature underlies the extraordinary mechanical properties of spider dragline silk.</title>
        <authorList>
            <person name="Kono N."/>
            <person name="Nakamura H."/>
            <person name="Mori M."/>
            <person name="Yoshida Y."/>
            <person name="Ohtoshi R."/>
            <person name="Malay A.D."/>
            <person name="Moran D.A.P."/>
            <person name="Tomita M."/>
            <person name="Numata K."/>
            <person name="Arakawa K."/>
        </authorList>
    </citation>
    <scope>NUCLEOTIDE SEQUENCE</scope>
</reference>
<dbReference type="EMBL" id="BMAW01059155">
    <property type="protein sequence ID" value="GFT19748.1"/>
    <property type="molecule type" value="Genomic_DNA"/>
</dbReference>
<proteinExistence type="predicted"/>
<organism evidence="1 2">
    <name type="scientific">Nephila pilipes</name>
    <name type="common">Giant wood spider</name>
    <name type="synonym">Nephila maculata</name>
    <dbReference type="NCBI Taxonomy" id="299642"/>
    <lineage>
        <taxon>Eukaryota</taxon>
        <taxon>Metazoa</taxon>
        <taxon>Ecdysozoa</taxon>
        <taxon>Arthropoda</taxon>
        <taxon>Chelicerata</taxon>
        <taxon>Arachnida</taxon>
        <taxon>Araneae</taxon>
        <taxon>Araneomorphae</taxon>
        <taxon>Entelegynae</taxon>
        <taxon>Araneoidea</taxon>
        <taxon>Nephilidae</taxon>
        <taxon>Nephila</taxon>
    </lineage>
</organism>
<dbReference type="Proteomes" id="UP000887013">
    <property type="component" value="Unassembled WGS sequence"/>
</dbReference>
<dbReference type="AlphaFoldDB" id="A0A8X6NK89"/>